<accession>A0A812N031</accession>
<organism evidence="1 2">
    <name type="scientific">Symbiodinium pilosum</name>
    <name type="common">Dinoflagellate</name>
    <dbReference type="NCBI Taxonomy" id="2952"/>
    <lineage>
        <taxon>Eukaryota</taxon>
        <taxon>Sar</taxon>
        <taxon>Alveolata</taxon>
        <taxon>Dinophyceae</taxon>
        <taxon>Suessiales</taxon>
        <taxon>Symbiodiniaceae</taxon>
        <taxon>Symbiodinium</taxon>
    </lineage>
</organism>
<keyword evidence="2" id="KW-1185">Reference proteome</keyword>
<comment type="caution">
    <text evidence="1">The sequence shown here is derived from an EMBL/GenBank/DDBJ whole genome shotgun (WGS) entry which is preliminary data.</text>
</comment>
<evidence type="ECO:0000313" key="2">
    <source>
        <dbReference type="Proteomes" id="UP000649617"/>
    </source>
</evidence>
<gene>
    <name evidence="1" type="ORF">SPIL2461_LOCUS6062</name>
</gene>
<dbReference type="Proteomes" id="UP000649617">
    <property type="component" value="Unassembled WGS sequence"/>
</dbReference>
<name>A0A812N031_SYMPI</name>
<dbReference type="AlphaFoldDB" id="A0A812N031"/>
<protein>
    <submittedName>
        <fullName evidence="1">Uncharacterized protein</fullName>
    </submittedName>
</protein>
<proteinExistence type="predicted"/>
<dbReference type="PROSITE" id="PS51257">
    <property type="entry name" value="PROKAR_LIPOPROTEIN"/>
    <property type="match status" value="1"/>
</dbReference>
<sequence>MGRKATHNQSWSYGHFGYGNFYGSAYGCHTYSPYDFTNYEGWGWGWSNEPQHYEPGWAKNAKGRSSWARTQATKPPSMDIVTEFIMSLPEVRGKSRAEVAALLTRAASKIDAYED</sequence>
<dbReference type="EMBL" id="CAJNIZ010008897">
    <property type="protein sequence ID" value="CAE7273501.1"/>
    <property type="molecule type" value="Genomic_DNA"/>
</dbReference>
<evidence type="ECO:0000313" key="1">
    <source>
        <dbReference type="EMBL" id="CAE7273501.1"/>
    </source>
</evidence>
<reference evidence="1" key="1">
    <citation type="submission" date="2021-02" db="EMBL/GenBank/DDBJ databases">
        <authorList>
            <person name="Dougan E. K."/>
            <person name="Rhodes N."/>
            <person name="Thang M."/>
            <person name="Chan C."/>
        </authorList>
    </citation>
    <scope>NUCLEOTIDE SEQUENCE</scope>
</reference>